<reference evidence="1 2" key="1">
    <citation type="journal article" date="2021" name="Int. J. Syst. Evol. Microbiol.">
        <title>Reticulibacter mediterranei gen. nov., sp. nov., within the new family Reticulibacteraceae fam. nov., and Ktedonospora formicarum gen. nov., sp. nov., Ktedonobacter robiniae sp. nov., Dictyobacter formicarum sp. nov. and Dictyobacter arantiisoli sp. nov., belonging to the class Ktedonobacteria.</title>
        <authorList>
            <person name="Yabe S."/>
            <person name="Zheng Y."/>
            <person name="Wang C.M."/>
            <person name="Sakai Y."/>
            <person name="Abe K."/>
            <person name="Yokota A."/>
            <person name="Donadio S."/>
            <person name="Cavaletti L."/>
            <person name="Monciardini P."/>
        </authorList>
    </citation>
    <scope>NUCLEOTIDE SEQUENCE [LARGE SCALE GENOMIC DNA]</scope>
    <source>
        <strain evidence="1 2">SOSP1-30</strain>
    </source>
</reference>
<dbReference type="RefSeq" id="WP_201375660.1">
    <property type="nucleotide sequence ID" value="NZ_BNJG01000003.1"/>
</dbReference>
<comment type="caution">
    <text evidence="1">The sequence shown here is derived from an EMBL/GenBank/DDBJ whole genome shotgun (WGS) entry which is preliminary data.</text>
</comment>
<evidence type="ECO:0000313" key="1">
    <source>
        <dbReference type="EMBL" id="GHO59479.1"/>
    </source>
</evidence>
<dbReference type="Proteomes" id="UP000654345">
    <property type="component" value="Unassembled WGS sequence"/>
</dbReference>
<evidence type="ECO:0000313" key="2">
    <source>
        <dbReference type="Proteomes" id="UP000654345"/>
    </source>
</evidence>
<gene>
    <name evidence="1" type="ORF">KSB_79540</name>
</gene>
<proteinExistence type="predicted"/>
<name>A0ABQ3V2T9_9CHLR</name>
<accession>A0ABQ3V2T9</accession>
<dbReference type="EMBL" id="BNJG01000003">
    <property type="protein sequence ID" value="GHO59479.1"/>
    <property type="molecule type" value="Genomic_DNA"/>
</dbReference>
<organism evidence="1 2">
    <name type="scientific">Ktedonobacter robiniae</name>
    <dbReference type="NCBI Taxonomy" id="2778365"/>
    <lineage>
        <taxon>Bacteria</taxon>
        <taxon>Bacillati</taxon>
        <taxon>Chloroflexota</taxon>
        <taxon>Ktedonobacteria</taxon>
        <taxon>Ktedonobacterales</taxon>
        <taxon>Ktedonobacteraceae</taxon>
        <taxon>Ktedonobacter</taxon>
    </lineage>
</organism>
<keyword evidence="2" id="KW-1185">Reference proteome</keyword>
<sequence length="82" mass="9072">MNTSEVALLRQQIEQEMLAMRRALSEVALGVARHGFINARMERVGSFQGALARHVGADEANLVVCELYVQAMEQEESTLAIL</sequence>
<protein>
    <submittedName>
        <fullName evidence="1">Uncharacterized protein</fullName>
    </submittedName>
</protein>